<dbReference type="GO" id="GO:0000724">
    <property type="term" value="P:double-strand break repair via homologous recombination"/>
    <property type="evidence" value="ECO:0007669"/>
    <property type="project" value="TreeGrafter"/>
</dbReference>
<accession>A0A448YGX7</accession>
<name>A0A448YGX7_BRENA</name>
<evidence type="ECO:0000256" key="9">
    <source>
        <dbReference type="ARBA" id="ARBA00022771"/>
    </source>
</evidence>
<protein>
    <recommendedName>
        <fullName evidence="5 15">Non-structural maintenance of chromosomes element 1 homolog</fullName>
        <ecNumber evidence="4 15">2.3.2.27</ecNumber>
    </recommendedName>
</protein>
<evidence type="ECO:0000256" key="8">
    <source>
        <dbReference type="ARBA" id="ARBA00022763"/>
    </source>
</evidence>
<keyword evidence="14 15" id="KW-0539">Nucleus</keyword>
<evidence type="ECO:0000256" key="15">
    <source>
        <dbReference type="RuleBase" id="RU368018"/>
    </source>
</evidence>
<gene>
    <name evidence="18" type="ORF">BRENAR_LOCUS872</name>
</gene>
<comment type="similarity">
    <text evidence="3 15">Belongs to the NSE1 family.</text>
</comment>
<keyword evidence="13 15" id="KW-0234">DNA repair</keyword>
<evidence type="ECO:0000256" key="2">
    <source>
        <dbReference type="ARBA" id="ARBA00004123"/>
    </source>
</evidence>
<evidence type="ECO:0000256" key="4">
    <source>
        <dbReference type="ARBA" id="ARBA00012483"/>
    </source>
</evidence>
<dbReference type="GO" id="GO:0061630">
    <property type="term" value="F:ubiquitin protein ligase activity"/>
    <property type="evidence" value="ECO:0007669"/>
    <property type="project" value="UniProtKB-EC"/>
</dbReference>
<evidence type="ECO:0000256" key="12">
    <source>
        <dbReference type="ARBA" id="ARBA00023172"/>
    </source>
</evidence>
<dbReference type="Pfam" id="PF07574">
    <property type="entry name" value="SMC_Nse1"/>
    <property type="match status" value="1"/>
</dbReference>
<evidence type="ECO:0000313" key="19">
    <source>
        <dbReference type="Proteomes" id="UP000290900"/>
    </source>
</evidence>
<feature type="compositionally biased region" description="Acidic residues" evidence="16">
    <location>
        <begin position="54"/>
        <end position="77"/>
    </location>
</feature>
<evidence type="ECO:0000256" key="1">
    <source>
        <dbReference type="ARBA" id="ARBA00000900"/>
    </source>
</evidence>
<dbReference type="GO" id="GO:0008270">
    <property type="term" value="F:zinc ion binding"/>
    <property type="evidence" value="ECO:0007669"/>
    <property type="project" value="UniProtKB-KW"/>
</dbReference>
<comment type="subcellular location">
    <subcellularLocation>
        <location evidence="2 15">Nucleus</location>
    </subcellularLocation>
</comment>
<dbReference type="PANTHER" id="PTHR20973">
    <property type="entry name" value="NON-SMC ELEMENT 1-RELATED"/>
    <property type="match status" value="1"/>
</dbReference>
<evidence type="ECO:0000313" key="18">
    <source>
        <dbReference type="EMBL" id="VEU20137.1"/>
    </source>
</evidence>
<sequence length="305" mass="34861">MSEDLSVRLEPLLKEYGPLHQTVLQLLIGVKSIEERELLEFTKSAICDLLFGEKDEEEEEEEERAENDEAGSVDGNDEDHSLSPEHIAELRNDLMGLVTSDSLYTVIDLINRKLNDFDLHIGHVASDADDDRDDENVTYMFYNRKSTPSLRVSTSFTEKEMKAISRFIDMVFDHPRDSNGNLKYSVAKYDAENEIRSKFGYTLTESHNLLRRLMLNDWVEITDTGYTLTPRVLAELKPYLEENYDTAFPCVGCGQIITRGLACKNEKCTVRFHHSCHELFVKSMDSKSCPNVECTGSVEDMVEFS</sequence>
<keyword evidence="12 15" id="KW-0233">DNA recombination</keyword>
<feature type="domain" description="Non-structural maintenance of chromosomes element 1 RING C4HC3-type" evidence="17">
    <location>
        <begin position="250"/>
        <end position="291"/>
    </location>
</feature>
<dbReference type="Pfam" id="PF08746">
    <property type="entry name" value="zf-RING-like"/>
    <property type="match status" value="1"/>
</dbReference>
<organism evidence="18 19">
    <name type="scientific">Brettanomyces naardenensis</name>
    <name type="common">Yeast</name>
    <dbReference type="NCBI Taxonomy" id="13370"/>
    <lineage>
        <taxon>Eukaryota</taxon>
        <taxon>Fungi</taxon>
        <taxon>Dikarya</taxon>
        <taxon>Ascomycota</taxon>
        <taxon>Saccharomycotina</taxon>
        <taxon>Pichiomycetes</taxon>
        <taxon>Pichiales</taxon>
        <taxon>Pichiaceae</taxon>
        <taxon>Brettanomyces</taxon>
    </lineage>
</organism>
<reference evidence="18 19" key="1">
    <citation type="submission" date="2018-12" db="EMBL/GenBank/DDBJ databases">
        <authorList>
            <person name="Tiukova I."/>
            <person name="Dainat J."/>
        </authorList>
    </citation>
    <scope>NUCLEOTIDE SEQUENCE [LARGE SCALE GENOMIC DNA]</scope>
</reference>
<dbReference type="InterPro" id="IPR036388">
    <property type="entry name" value="WH-like_DNA-bd_sf"/>
</dbReference>
<keyword evidence="7 15" id="KW-0479">Metal-binding</keyword>
<keyword evidence="11 15" id="KW-0862">Zinc</keyword>
<comment type="catalytic activity">
    <reaction evidence="1 15">
        <text>S-ubiquitinyl-[E2 ubiquitin-conjugating enzyme]-L-cysteine + [acceptor protein]-L-lysine = [E2 ubiquitin-conjugating enzyme]-L-cysteine + N(6)-ubiquitinyl-[acceptor protein]-L-lysine.</text>
        <dbReference type="EC" id="2.3.2.27"/>
    </reaction>
</comment>
<dbReference type="OrthoDB" id="185455at2759"/>
<evidence type="ECO:0000256" key="16">
    <source>
        <dbReference type="SAM" id="MobiDB-lite"/>
    </source>
</evidence>
<dbReference type="EMBL" id="CAACVR010000002">
    <property type="protein sequence ID" value="VEU20137.1"/>
    <property type="molecule type" value="Genomic_DNA"/>
</dbReference>
<evidence type="ECO:0000256" key="14">
    <source>
        <dbReference type="ARBA" id="ARBA00023242"/>
    </source>
</evidence>
<comment type="function">
    <text evidence="15">Acts in a DNA repair pathway for removal of UV-induced DNA damage that is distinct from classical nucleotide excision repair and in repair of ionizing radiation damage. Functions in homologous recombination repair of DNA double strand breaks and in recovery of stalled replication forks.</text>
</comment>
<evidence type="ECO:0000259" key="17">
    <source>
        <dbReference type="Pfam" id="PF08746"/>
    </source>
</evidence>
<dbReference type="STRING" id="13370.A0A448YGX7"/>
<keyword evidence="19" id="KW-1185">Reference proteome</keyword>
<dbReference type="GO" id="GO:0005634">
    <property type="term" value="C:nucleus"/>
    <property type="evidence" value="ECO:0007669"/>
    <property type="project" value="UniProtKB-SubCell"/>
</dbReference>
<comment type="subunit">
    <text evidence="15">Component of the Smc5-Smc6 complex.</text>
</comment>
<dbReference type="AlphaFoldDB" id="A0A448YGX7"/>
<evidence type="ECO:0000256" key="13">
    <source>
        <dbReference type="ARBA" id="ARBA00023204"/>
    </source>
</evidence>
<dbReference type="Gene3D" id="3.30.40.10">
    <property type="entry name" value="Zinc/RING finger domain, C3HC4 (zinc finger)"/>
    <property type="match status" value="1"/>
</dbReference>
<keyword evidence="9 15" id="KW-0863">Zinc-finger</keyword>
<dbReference type="EC" id="2.3.2.27" evidence="4 15"/>
<dbReference type="InterPro" id="IPR011513">
    <property type="entry name" value="Nse1"/>
</dbReference>
<proteinExistence type="inferred from homology"/>
<dbReference type="GO" id="GO:0030915">
    <property type="term" value="C:Smc5-Smc6 complex"/>
    <property type="evidence" value="ECO:0007669"/>
    <property type="project" value="UniProtKB-UniRule"/>
</dbReference>
<dbReference type="PANTHER" id="PTHR20973:SF0">
    <property type="entry name" value="NON-STRUCTURAL MAINTENANCE OF CHROMOSOMES ELEMENT 1 HOMOLOG"/>
    <property type="match status" value="1"/>
</dbReference>
<feature type="region of interest" description="Disordered" evidence="16">
    <location>
        <begin position="52"/>
        <end position="82"/>
    </location>
</feature>
<dbReference type="InterPro" id="IPR014857">
    <property type="entry name" value="Nse1_RING_C4HC3-type"/>
</dbReference>
<dbReference type="Gene3D" id="1.10.10.10">
    <property type="entry name" value="Winged helix-like DNA-binding domain superfamily/Winged helix DNA-binding domain"/>
    <property type="match status" value="1"/>
</dbReference>
<evidence type="ECO:0000256" key="7">
    <source>
        <dbReference type="ARBA" id="ARBA00022723"/>
    </source>
</evidence>
<keyword evidence="8 15" id="KW-0227">DNA damage</keyword>
<dbReference type="InterPro" id="IPR013083">
    <property type="entry name" value="Znf_RING/FYVE/PHD"/>
</dbReference>
<dbReference type="InParanoid" id="A0A448YGX7"/>
<evidence type="ECO:0000256" key="6">
    <source>
        <dbReference type="ARBA" id="ARBA00022679"/>
    </source>
</evidence>
<keyword evidence="10 15" id="KW-0833">Ubl conjugation pathway</keyword>
<evidence type="ECO:0000256" key="5">
    <source>
        <dbReference type="ARBA" id="ARBA00019422"/>
    </source>
</evidence>
<evidence type="ECO:0000256" key="11">
    <source>
        <dbReference type="ARBA" id="ARBA00022833"/>
    </source>
</evidence>
<dbReference type="Proteomes" id="UP000290900">
    <property type="component" value="Unassembled WGS sequence"/>
</dbReference>
<evidence type="ECO:0000256" key="3">
    <source>
        <dbReference type="ARBA" id="ARBA00010258"/>
    </source>
</evidence>
<keyword evidence="6 15" id="KW-0808">Transferase</keyword>
<evidence type="ECO:0000256" key="10">
    <source>
        <dbReference type="ARBA" id="ARBA00022786"/>
    </source>
</evidence>